<feature type="compositionally biased region" description="Gly residues" evidence="1">
    <location>
        <begin position="246"/>
        <end position="255"/>
    </location>
</feature>
<dbReference type="EMBL" id="JAUSRB010000002">
    <property type="protein sequence ID" value="MDP9863351.1"/>
    <property type="molecule type" value="Genomic_DNA"/>
</dbReference>
<evidence type="ECO:0000313" key="3">
    <source>
        <dbReference type="Proteomes" id="UP001230426"/>
    </source>
</evidence>
<name>A0ABT9R294_9ACTN</name>
<dbReference type="Proteomes" id="UP001230426">
    <property type="component" value="Unassembled WGS sequence"/>
</dbReference>
<protein>
    <submittedName>
        <fullName evidence="2">Uncharacterized protein</fullName>
    </submittedName>
</protein>
<keyword evidence="3" id="KW-1185">Reference proteome</keyword>
<gene>
    <name evidence="2" type="ORF">J2S55_002617</name>
</gene>
<dbReference type="RefSeq" id="WP_306860163.1">
    <property type="nucleotide sequence ID" value="NZ_JAUSRB010000002.1"/>
</dbReference>
<reference evidence="2 3" key="1">
    <citation type="submission" date="2023-07" db="EMBL/GenBank/DDBJ databases">
        <title>Sequencing the genomes of 1000 actinobacteria strains.</title>
        <authorList>
            <person name="Klenk H.-P."/>
        </authorList>
    </citation>
    <scope>NUCLEOTIDE SEQUENCE [LARGE SCALE GENOMIC DNA]</scope>
    <source>
        <strain evidence="2 3">DSM 44109</strain>
    </source>
</reference>
<evidence type="ECO:0000256" key="1">
    <source>
        <dbReference type="SAM" id="MobiDB-lite"/>
    </source>
</evidence>
<evidence type="ECO:0000313" key="2">
    <source>
        <dbReference type="EMBL" id="MDP9863351.1"/>
    </source>
</evidence>
<feature type="region of interest" description="Disordered" evidence="1">
    <location>
        <begin position="210"/>
        <end position="257"/>
    </location>
</feature>
<proteinExistence type="predicted"/>
<feature type="compositionally biased region" description="Polar residues" evidence="1">
    <location>
        <begin position="210"/>
        <end position="228"/>
    </location>
</feature>
<organism evidence="2 3">
    <name type="scientific">Streptosporangium brasiliense</name>
    <dbReference type="NCBI Taxonomy" id="47480"/>
    <lineage>
        <taxon>Bacteria</taxon>
        <taxon>Bacillati</taxon>
        <taxon>Actinomycetota</taxon>
        <taxon>Actinomycetes</taxon>
        <taxon>Streptosporangiales</taxon>
        <taxon>Streptosporangiaceae</taxon>
        <taxon>Streptosporangium</taxon>
    </lineage>
</organism>
<sequence>MRIPLILSGAALVGGLILFCQPVHAVVSELRQSAVVGTDIVDYRCTTTGVAEKQDIKVKVELTVPADATTGQPMTIGWRGTYVDDTTALRAPTAGLADGTKLYAYASISGLAGLTSATGVGELATLGVGRIVPLPTAVVPLRTESSDAGTATVKPAAINFGTGPKGPSIQCEVQNSAALTTYPLTVASADGRPTDDVQVTPDPQATHAVTATADDQSSDSVPVTSSPEPVQGEENGRMFKTPTGGAATGGGGESGPDGRALVSTGLLITLAAAVGLLLRRRTLQGVIAQFPGDDHSAPRG</sequence>
<accession>A0ABT9R294</accession>
<comment type="caution">
    <text evidence="2">The sequence shown here is derived from an EMBL/GenBank/DDBJ whole genome shotgun (WGS) entry which is preliminary data.</text>
</comment>